<comment type="caution">
    <text evidence="3">The sequence shown here is derived from an EMBL/GenBank/DDBJ whole genome shotgun (WGS) entry which is preliminary data.</text>
</comment>
<name>A0A5A7PWG2_STRAF</name>
<evidence type="ECO:0000259" key="2">
    <source>
        <dbReference type="Pfam" id="PF25874"/>
    </source>
</evidence>
<organism evidence="3 4">
    <name type="scientific">Striga asiatica</name>
    <name type="common">Asiatic witchweed</name>
    <name type="synonym">Buchnera asiatica</name>
    <dbReference type="NCBI Taxonomy" id="4170"/>
    <lineage>
        <taxon>Eukaryota</taxon>
        <taxon>Viridiplantae</taxon>
        <taxon>Streptophyta</taxon>
        <taxon>Embryophyta</taxon>
        <taxon>Tracheophyta</taxon>
        <taxon>Spermatophyta</taxon>
        <taxon>Magnoliopsida</taxon>
        <taxon>eudicotyledons</taxon>
        <taxon>Gunneridae</taxon>
        <taxon>Pentapetalae</taxon>
        <taxon>asterids</taxon>
        <taxon>lamiids</taxon>
        <taxon>Lamiales</taxon>
        <taxon>Orobanchaceae</taxon>
        <taxon>Buchnereae</taxon>
        <taxon>Striga</taxon>
    </lineage>
</organism>
<accession>A0A5A7PWG2</accession>
<evidence type="ECO:0000313" key="4">
    <source>
        <dbReference type="Proteomes" id="UP000325081"/>
    </source>
</evidence>
<dbReference type="PANTHER" id="PTHR46201">
    <property type="entry name" value="PHD FINGER PROTEIN MALE MEIOCYTE DEATH 1-RELATED"/>
    <property type="match status" value="1"/>
</dbReference>
<gene>
    <name evidence="3" type="ORF">STAS_13562</name>
</gene>
<feature type="domain" description="PHD finger protein MALE STERILITY 1-like ubiquitin-like" evidence="1">
    <location>
        <begin position="456"/>
        <end position="547"/>
    </location>
</feature>
<dbReference type="Pfam" id="PF25874">
    <property type="entry name" value="WHD_plant_repro"/>
    <property type="match status" value="1"/>
</dbReference>
<sequence length="569" mass="64869">MASIVFHGPSNKRKNRINSARLFDFGNSAVSGANNSGAFRDNIRNFLQSFGEIEDYTVCDMTVWCTALVSEADGVLPLYVIEETVENSLDPFCKHCELSGWGHHFVCKRRYHFIIPAKQNWNSPLDEDFGEVHNHKLYGLIHCNGYGHLLGINALKTNSKFSTADDCMVLWDRLCSVLKVRSISAHNTTRKEAIDRNLIHGAAYGKSWFEKWGYRFGDGWQEFADHKYISAVRFLGSLSLDKIIIDSKKRRNAQRIPEMIDCYRKSSEKPLATISDLLKFMLASQPRHIYNTCKSGTGEQTPVMGFKTFVNSMMTDCRWSAKRLEHVLFVIIDLLKCHTANNAGTELCGISRQELRDEARKTIGDTGLIDFVLKSIKSFRADNLVIRRLVNPFSRLTEFAIHEISDRGLMMGSPDIARDVRFIYENVLEGYFENQPFLSCNAVFMKDWPVRGGVENQSMMLMCKVLPDFEEMETELTRPLSPGEVVVVEPWITIGDLRMVAQSALRDTYCMMDRFEVVQIGGLRKIEDECELLNTVEPGSQVWVRGHGLDLQTRLRYEDGGPKMRARCA</sequence>
<dbReference type="Proteomes" id="UP000325081">
    <property type="component" value="Unassembled WGS sequence"/>
</dbReference>
<dbReference type="EMBL" id="BKCP01005294">
    <property type="protein sequence ID" value="GER37170.1"/>
    <property type="molecule type" value="Genomic_DNA"/>
</dbReference>
<dbReference type="OrthoDB" id="436852at2759"/>
<dbReference type="InterPro" id="IPR059080">
    <property type="entry name" value="WHD_PTC1"/>
</dbReference>
<evidence type="ECO:0000313" key="3">
    <source>
        <dbReference type="EMBL" id="GER37170.1"/>
    </source>
</evidence>
<proteinExistence type="predicted"/>
<reference evidence="4" key="1">
    <citation type="journal article" date="2019" name="Curr. Biol.">
        <title>Genome Sequence of Striga asiatica Provides Insight into the Evolution of Plant Parasitism.</title>
        <authorList>
            <person name="Yoshida S."/>
            <person name="Kim S."/>
            <person name="Wafula E.K."/>
            <person name="Tanskanen J."/>
            <person name="Kim Y.M."/>
            <person name="Honaas L."/>
            <person name="Yang Z."/>
            <person name="Spallek T."/>
            <person name="Conn C.E."/>
            <person name="Ichihashi Y."/>
            <person name="Cheong K."/>
            <person name="Cui S."/>
            <person name="Der J.P."/>
            <person name="Gundlach H."/>
            <person name="Jiao Y."/>
            <person name="Hori C."/>
            <person name="Ishida J.K."/>
            <person name="Kasahara H."/>
            <person name="Kiba T."/>
            <person name="Kim M.S."/>
            <person name="Koo N."/>
            <person name="Laohavisit A."/>
            <person name="Lee Y.H."/>
            <person name="Lumba S."/>
            <person name="McCourt P."/>
            <person name="Mortimer J.C."/>
            <person name="Mutuku J.M."/>
            <person name="Nomura T."/>
            <person name="Sasaki-Sekimoto Y."/>
            <person name="Seto Y."/>
            <person name="Wang Y."/>
            <person name="Wakatake T."/>
            <person name="Sakakibara H."/>
            <person name="Demura T."/>
            <person name="Yamaguchi S."/>
            <person name="Yoneyama K."/>
            <person name="Manabe R.I."/>
            <person name="Nelson D.C."/>
            <person name="Schulman A.H."/>
            <person name="Timko M.P."/>
            <person name="dePamphilis C.W."/>
            <person name="Choi D."/>
            <person name="Shirasu K."/>
        </authorList>
    </citation>
    <scope>NUCLEOTIDE SEQUENCE [LARGE SCALE GENOMIC DNA]</scope>
    <source>
        <strain evidence="4">cv. UVA1</strain>
    </source>
</reference>
<feature type="domain" description="PTC1-like winged helix-turn-helix" evidence="2">
    <location>
        <begin position="318"/>
        <end position="403"/>
    </location>
</feature>
<protein>
    <submittedName>
        <fullName evidence="3">PHD finger family protein</fullName>
    </submittedName>
</protein>
<dbReference type="AlphaFoldDB" id="A0A5A7PWG2"/>
<evidence type="ECO:0000259" key="1">
    <source>
        <dbReference type="Pfam" id="PF25565"/>
    </source>
</evidence>
<keyword evidence="4" id="KW-1185">Reference proteome</keyword>
<dbReference type="PANTHER" id="PTHR46201:SF8">
    <property type="entry name" value="CHROMATIN REGULATOR PHD FAMILY"/>
    <property type="match status" value="1"/>
</dbReference>
<dbReference type="InterPro" id="IPR057765">
    <property type="entry name" value="MS1-like_ubiquitin"/>
</dbReference>
<dbReference type="Pfam" id="PF25565">
    <property type="entry name" value="Ubiquitin_At1g33420"/>
    <property type="match status" value="1"/>
</dbReference>